<dbReference type="STRING" id="307972.A0A2G8JB02"/>
<organism evidence="2 3">
    <name type="scientific">Stichopus japonicus</name>
    <name type="common">Sea cucumber</name>
    <dbReference type="NCBI Taxonomy" id="307972"/>
    <lineage>
        <taxon>Eukaryota</taxon>
        <taxon>Metazoa</taxon>
        <taxon>Echinodermata</taxon>
        <taxon>Eleutherozoa</taxon>
        <taxon>Echinozoa</taxon>
        <taxon>Holothuroidea</taxon>
        <taxon>Aspidochirotacea</taxon>
        <taxon>Aspidochirotida</taxon>
        <taxon>Stichopodidae</taxon>
        <taxon>Apostichopus</taxon>
    </lineage>
</organism>
<keyword evidence="3" id="KW-1185">Reference proteome</keyword>
<feature type="non-terminal residue" evidence="2">
    <location>
        <position position="1"/>
    </location>
</feature>
<dbReference type="Gene3D" id="3.30.470.30">
    <property type="entry name" value="DNA ligase/mRNA capping enzyme"/>
    <property type="match status" value="1"/>
</dbReference>
<evidence type="ECO:0000256" key="1">
    <source>
        <dbReference type="SAM" id="MobiDB-lite"/>
    </source>
</evidence>
<protein>
    <submittedName>
        <fullName evidence="2">Putative snurportin-1-like</fullName>
    </submittedName>
</protein>
<dbReference type="EMBL" id="MRZV01002978">
    <property type="protein sequence ID" value="PIK32912.1"/>
    <property type="molecule type" value="Genomic_DNA"/>
</dbReference>
<comment type="caution">
    <text evidence="2">The sequence shown here is derived from an EMBL/GenBank/DDBJ whole genome shotgun (WGS) entry which is preliminary data.</text>
</comment>
<evidence type="ECO:0000313" key="2">
    <source>
        <dbReference type="EMBL" id="PIK32912.1"/>
    </source>
</evidence>
<gene>
    <name evidence="2" type="ORF">BSL78_30276</name>
</gene>
<dbReference type="Proteomes" id="UP000230750">
    <property type="component" value="Unassembled WGS sequence"/>
</dbReference>
<proteinExistence type="predicted"/>
<accession>A0A2G8JB02</accession>
<sequence length="96" mass="10970">SEYPHFVLSFLCFCEGRLGWYTLSTQQTHYTTGSTPLVGWLKPWMLPEVLRVSVPQKYIDSKPPEEPWKPPNVPSEMECSLTQESTNGKQTEEHAG</sequence>
<name>A0A2G8JB02_STIJA</name>
<feature type="compositionally biased region" description="Polar residues" evidence="1">
    <location>
        <begin position="80"/>
        <end position="89"/>
    </location>
</feature>
<feature type="region of interest" description="Disordered" evidence="1">
    <location>
        <begin position="60"/>
        <end position="96"/>
    </location>
</feature>
<evidence type="ECO:0000313" key="3">
    <source>
        <dbReference type="Proteomes" id="UP000230750"/>
    </source>
</evidence>
<dbReference type="AlphaFoldDB" id="A0A2G8JB02"/>
<reference evidence="2 3" key="1">
    <citation type="journal article" date="2017" name="PLoS Biol.">
        <title>The sea cucumber genome provides insights into morphological evolution and visceral regeneration.</title>
        <authorList>
            <person name="Zhang X."/>
            <person name="Sun L."/>
            <person name="Yuan J."/>
            <person name="Sun Y."/>
            <person name="Gao Y."/>
            <person name="Zhang L."/>
            <person name="Li S."/>
            <person name="Dai H."/>
            <person name="Hamel J.F."/>
            <person name="Liu C."/>
            <person name="Yu Y."/>
            <person name="Liu S."/>
            <person name="Lin W."/>
            <person name="Guo K."/>
            <person name="Jin S."/>
            <person name="Xu P."/>
            <person name="Storey K.B."/>
            <person name="Huan P."/>
            <person name="Zhang T."/>
            <person name="Zhou Y."/>
            <person name="Zhang J."/>
            <person name="Lin C."/>
            <person name="Li X."/>
            <person name="Xing L."/>
            <person name="Huo D."/>
            <person name="Sun M."/>
            <person name="Wang L."/>
            <person name="Mercier A."/>
            <person name="Li F."/>
            <person name="Yang H."/>
            <person name="Xiang J."/>
        </authorList>
    </citation>
    <scope>NUCLEOTIDE SEQUENCE [LARGE SCALE GENOMIC DNA]</scope>
    <source>
        <strain evidence="2">Shaxun</strain>
        <tissue evidence="2">Muscle</tissue>
    </source>
</reference>